<reference evidence="2" key="1">
    <citation type="submission" date="2022-09" db="EMBL/GenBank/DDBJ databases">
        <title>Characterization of three MwoI isoschizomers from sequenced genome and metagenomes.</title>
        <authorList>
            <person name="Fomenkov A."/>
            <person name="Xu S.Y."/>
            <person name="Roberts R.J."/>
        </authorList>
    </citation>
    <scope>NUCLEOTIDE SEQUENCE</scope>
    <source>
        <strain evidence="2">DSM 2970</strain>
    </source>
</reference>
<gene>
    <name evidence="2" type="ORF">N5910_04475</name>
</gene>
<accession>A0A9E7UMI1</accession>
<dbReference type="AlphaFoldDB" id="A0A9E7UMI1"/>
<sequence>MDILVALNRIAGLVMGVLLIYACLRILDELREGEMAMSMIFLRSRSSVLVFVFFFIASVFTVLVGLSFITGQKESVVESFLNLNAFFLLAGLMLLSSVMGVPGR</sequence>
<organism evidence="2">
    <name type="scientific">Methanothermobacter wolfeii</name>
    <name type="common">Methanobacterium wolfei</name>
    <dbReference type="NCBI Taxonomy" id="145261"/>
    <lineage>
        <taxon>Archaea</taxon>
        <taxon>Methanobacteriati</taxon>
        <taxon>Methanobacteriota</taxon>
        <taxon>Methanomada group</taxon>
        <taxon>Methanobacteria</taxon>
        <taxon>Methanobacteriales</taxon>
        <taxon>Methanobacteriaceae</taxon>
        <taxon>Methanothermobacter</taxon>
    </lineage>
</organism>
<feature type="transmembrane region" description="Helical" evidence="1">
    <location>
        <begin position="81"/>
        <end position="101"/>
    </location>
</feature>
<proteinExistence type="predicted"/>
<protein>
    <submittedName>
        <fullName evidence="2">Uncharacterized protein</fullName>
    </submittedName>
</protein>
<keyword evidence="1" id="KW-0472">Membrane</keyword>
<evidence type="ECO:0000256" key="1">
    <source>
        <dbReference type="SAM" id="Phobius"/>
    </source>
</evidence>
<dbReference type="GeneID" id="75106481"/>
<feature type="transmembrane region" description="Helical" evidence="1">
    <location>
        <begin position="48"/>
        <end position="69"/>
    </location>
</feature>
<keyword evidence="1" id="KW-1133">Transmembrane helix</keyword>
<dbReference type="Proteomes" id="UP001065373">
    <property type="component" value="Chromosome"/>
</dbReference>
<dbReference type="EMBL" id="CP104550">
    <property type="protein sequence ID" value="UXH32540.1"/>
    <property type="molecule type" value="Genomic_DNA"/>
</dbReference>
<dbReference type="RefSeq" id="WP_261599849.1">
    <property type="nucleotide sequence ID" value="NZ_CP104550.1"/>
</dbReference>
<feature type="transmembrane region" description="Helical" evidence="1">
    <location>
        <begin position="6"/>
        <end position="27"/>
    </location>
</feature>
<evidence type="ECO:0000313" key="2">
    <source>
        <dbReference type="EMBL" id="UXH32540.1"/>
    </source>
</evidence>
<name>A0A9E7UMI1_METWO</name>
<keyword evidence="1" id="KW-0812">Transmembrane</keyword>